<comment type="caution">
    <text evidence="10">The sequence shown here is derived from an EMBL/GenBank/DDBJ whole genome shotgun (WGS) entry which is preliminary data.</text>
</comment>
<sequence>MRVLIAEDEEQMSRVLSTAISHQGYVVDVAYDGQTAIDLANQNAYDVMVMDVMMPVKTGVEAVKEIRQSGNKSHIIMLTAMAEIDDRVTGLDAGADDYLTKPFSLKELLARLRSMSRRLENFTPNVLSLGRVTLSVGEQELQCENTIRLAGKEAKMLAFFMLNHDKELSTQQLFEHVWGADKDQEDVDEGYVFIYVSYLRQKLQAIGANLEIIGQEGSSYKLSEIMVANV</sequence>
<dbReference type="AlphaFoldDB" id="A0A7Z7P5Q7"/>
<evidence type="ECO:0000256" key="4">
    <source>
        <dbReference type="ARBA" id="ARBA00023125"/>
    </source>
</evidence>
<evidence type="ECO:0000256" key="2">
    <source>
        <dbReference type="ARBA" id="ARBA00023012"/>
    </source>
</evidence>
<feature type="domain" description="Response regulatory" evidence="8">
    <location>
        <begin position="2"/>
        <end position="116"/>
    </location>
</feature>
<feature type="DNA-binding region" description="OmpR/PhoB-type" evidence="7">
    <location>
        <begin position="124"/>
        <end position="224"/>
    </location>
</feature>
<proteinExistence type="predicted"/>
<keyword evidence="3" id="KW-0805">Transcription regulation</keyword>
<gene>
    <name evidence="10" type="primary">tcrA</name>
    <name evidence="10" type="ORF">NCTC8181_02014</name>
</gene>
<reference evidence="10 11" key="1">
    <citation type="submission" date="2018-06" db="EMBL/GenBank/DDBJ databases">
        <authorList>
            <consortium name="Pathogen Informatics"/>
            <person name="Doyle S."/>
        </authorList>
    </citation>
    <scope>NUCLEOTIDE SEQUENCE [LARGE SCALE GENOMIC DNA]</scope>
    <source>
        <strain evidence="10 11">NCTC8181</strain>
    </source>
</reference>
<keyword evidence="2" id="KW-0902">Two-component regulatory system</keyword>
<dbReference type="GO" id="GO:0000156">
    <property type="term" value="F:phosphorelay response regulator activity"/>
    <property type="evidence" value="ECO:0007669"/>
    <property type="project" value="TreeGrafter"/>
</dbReference>
<dbReference type="InterPro" id="IPR001789">
    <property type="entry name" value="Sig_transdc_resp-reg_receiver"/>
</dbReference>
<evidence type="ECO:0000256" key="5">
    <source>
        <dbReference type="ARBA" id="ARBA00023163"/>
    </source>
</evidence>
<dbReference type="GO" id="GO:0000976">
    <property type="term" value="F:transcription cis-regulatory region binding"/>
    <property type="evidence" value="ECO:0007669"/>
    <property type="project" value="TreeGrafter"/>
</dbReference>
<dbReference type="PANTHER" id="PTHR48111:SF22">
    <property type="entry name" value="REGULATOR OF RPOS"/>
    <property type="match status" value="1"/>
</dbReference>
<dbReference type="InterPro" id="IPR036388">
    <property type="entry name" value="WH-like_DNA-bd_sf"/>
</dbReference>
<feature type="modified residue" description="4-aspartylphosphate" evidence="6">
    <location>
        <position position="51"/>
    </location>
</feature>
<dbReference type="PROSITE" id="PS50110">
    <property type="entry name" value="RESPONSE_REGULATORY"/>
    <property type="match status" value="1"/>
</dbReference>
<name>A0A7Z7P5Q7_STRAG</name>
<dbReference type="PANTHER" id="PTHR48111">
    <property type="entry name" value="REGULATOR OF RPOS"/>
    <property type="match status" value="1"/>
</dbReference>
<accession>A0A7Z7P5Q7</accession>
<evidence type="ECO:0000313" key="11">
    <source>
        <dbReference type="Proteomes" id="UP000250200"/>
    </source>
</evidence>
<feature type="domain" description="OmpR/PhoB-type" evidence="9">
    <location>
        <begin position="124"/>
        <end position="224"/>
    </location>
</feature>
<evidence type="ECO:0000256" key="3">
    <source>
        <dbReference type="ARBA" id="ARBA00023015"/>
    </source>
</evidence>
<dbReference type="Proteomes" id="UP000250200">
    <property type="component" value="Unassembled WGS sequence"/>
</dbReference>
<dbReference type="Pfam" id="PF00486">
    <property type="entry name" value="Trans_reg_C"/>
    <property type="match status" value="1"/>
</dbReference>
<dbReference type="RefSeq" id="WP_001264425.1">
    <property type="nucleotide sequence ID" value="NZ_UAVB01000001.1"/>
</dbReference>
<dbReference type="GO" id="GO:0006355">
    <property type="term" value="P:regulation of DNA-templated transcription"/>
    <property type="evidence" value="ECO:0007669"/>
    <property type="project" value="InterPro"/>
</dbReference>
<evidence type="ECO:0000256" key="1">
    <source>
        <dbReference type="ARBA" id="ARBA00022553"/>
    </source>
</evidence>
<dbReference type="Gene3D" id="6.10.250.690">
    <property type="match status" value="1"/>
</dbReference>
<dbReference type="SMART" id="SM00862">
    <property type="entry name" value="Trans_reg_C"/>
    <property type="match status" value="1"/>
</dbReference>
<keyword evidence="1 6" id="KW-0597">Phosphoprotein</keyword>
<keyword evidence="4 7" id="KW-0238">DNA-binding</keyword>
<dbReference type="EMBL" id="UAVB01000001">
    <property type="protein sequence ID" value="SQA18957.1"/>
    <property type="molecule type" value="Genomic_DNA"/>
</dbReference>
<dbReference type="GO" id="GO:0032993">
    <property type="term" value="C:protein-DNA complex"/>
    <property type="evidence" value="ECO:0007669"/>
    <property type="project" value="TreeGrafter"/>
</dbReference>
<dbReference type="GO" id="GO:0005829">
    <property type="term" value="C:cytosol"/>
    <property type="evidence" value="ECO:0007669"/>
    <property type="project" value="TreeGrafter"/>
</dbReference>
<dbReference type="CDD" id="cd00383">
    <property type="entry name" value="trans_reg_C"/>
    <property type="match status" value="1"/>
</dbReference>
<dbReference type="PROSITE" id="PS51755">
    <property type="entry name" value="OMPR_PHOB"/>
    <property type="match status" value="1"/>
</dbReference>
<evidence type="ECO:0000259" key="9">
    <source>
        <dbReference type="PROSITE" id="PS51755"/>
    </source>
</evidence>
<evidence type="ECO:0000259" key="8">
    <source>
        <dbReference type="PROSITE" id="PS50110"/>
    </source>
</evidence>
<evidence type="ECO:0000313" key="10">
    <source>
        <dbReference type="EMBL" id="SQA18957.1"/>
    </source>
</evidence>
<keyword evidence="5" id="KW-0804">Transcription</keyword>
<protein>
    <submittedName>
        <fullName evidence="10">Regulation of D-alanyl-lipoteichoic acid biosynthesis, DltR</fullName>
    </submittedName>
</protein>
<dbReference type="SMART" id="SM00448">
    <property type="entry name" value="REC"/>
    <property type="match status" value="1"/>
</dbReference>
<dbReference type="InterPro" id="IPR001867">
    <property type="entry name" value="OmpR/PhoB-type_DNA-bd"/>
</dbReference>
<dbReference type="Gene3D" id="3.40.50.2300">
    <property type="match status" value="1"/>
</dbReference>
<evidence type="ECO:0000256" key="7">
    <source>
        <dbReference type="PROSITE-ProRule" id="PRU01091"/>
    </source>
</evidence>
<dbReference type="InterPro" id="IPR011006">
    <property type="entry name" value="CheY-like_superfamily"/>
</dbReference>
<organism evidence="10 11">
    <name type="scientific">Streptococcus agalactiae</name>
    <dbReference type="NCBI Taxonomy" id="1311"/>
    <lineage>
        <taxon>Bacteria</taxon>
        <taxon>Bacillati</taxon>
        <taxon>Bacillota</taxon>
        <taxon>Bacilli</taxon>
        <taxon>Lactobacillales</taxon>
        <taxon>Streptococcaceae</taxon>
        <taxon>Streptococcus</taxon>
    </lineage>
</organism>
<dbReference type="InterPro" id="IPR039420">
    <property type="entry name" value="WalR-like"/>
</dbReference>
<dbReference type="Pfam" id="PF00072">
    <property type="entry name" value="Response_reg"/>
    <property type="match status" value="1"/>
</dbReference>
<dbReference type="Gene3D" id="1.10.10.10">
    <property type="entry name" value="Winged helix-like DNA-binding domain superfamily/Winged helix DNA-binding domain"/>
    <property type="match status" value="1"/>
</dbReference>
<evidence type="ECO:0000256" key="6">
    <source>
        <dbReference type="PROSITE-ProRule" id="PRU00169"/>
    </source>
</evidence>
<dbReference type="SUPFAM" id="SSF46894">
    <property type="entry name" value="C-terminal effector domain of the bipartite response regulators"/>
    <property type="match status" value="1"/>
</dbReference>
<dbReference type="SUPFAM" id="SSF52172">
    <property type="entry name" value="CheY-like"/>
    <property type="match status" value="1"/>
</dbReference>
<dbReference type="InterPro" id="IPR016032">
    <property type="entry name" value="Sig_transdc_resp-reg_C-effctor"/>
</dbReference>